<feature type="transmembrane region" description="Helical" evidence="1">
    <location>
        <begin position="192"/>
        <end position="209"/>
    </location>
</feature>
<feature type="transmembrane region" description="Helical" evidence="1">
    <location>
        <begin position="444"/>
        <end position="461"/>
    </location>
</feature>
<evidence type="ECO:0008006" key="4">
    <source>
        <dbReference type="Google" id="ProtNLM"/>
    </source>
</evidence>
<feature type="transmembrane region" description="Helical" evidence="1">
    <location>
        <begin position="86"/>
        <end position="106"/>
    </location>
</feature>
<dbReference type="Proteomes" id="UP000054869">
    <property type="component" value="Unassembled WGS sequence"/>
</dbReference>
<feature type="transmembrane region" description="Helical" evidence="1">
    <location>
        <begin position="54"/>
        <end position="74"/>
    </location>
</feature>
<keyword evidence="1" id="KW-0472">Membrane</keyword>
<feature type="transmembrane region" description="Helical" evidence="1">
    <location>
        <begin position="343"/>
        <end position="362"/>
    </location>
</feature>
<dbReference type="STRING" id="45067.Llan_1634"/>
<dbReference type="AlphaFoldDB" id="A0A0W0VLF8"/>
<feature type="transmembrane region" description="Helical" evidence="1">
    <location>
        <begin position="141"/>
        <end position="159"/>
    </location>
</feature>
<evidence type="ECO:0000256" key="1">
    <source>
        <dbReference type="SAM" id="Phobius"/>
    </source>
</evidence>
<feature type="transmembrane region" description="Helical" evidence="1">
    <location>
        <begin position="215"/>
        <end position="231"/>
    </location>
</feature>
<feature type="transmembrane region" description="Helical" evidence="1">
    <location>
        <begin position="240"/>
        <end position="263"/>
    </location>
</feature>
<proteinExistence type="predicted"/>
<dbReference type="EMBL" id="LNYI01000033">
    <property type="protein sequence ID" value="KTD20904.1"/>
    <property type="molecule type" value="Genomic_DNA"/>
</dbReference>
<keyword evidence="3" id="KW-1185">Reference proteome</keyword>
<name>A0A0W0VLF8_9GAMM</name>
<sequence length="555" mass="63551">MLLLVCLSFCCVIIGWGFVFSQLLKSNFSEGLFNTMSFLGLVMFCSFLFAIPKLIALILLATGGVFFLIFIYSSIQNKPLSLKQDIITICFFLGLSIVDLVVVYGLKFRSIDDYSFWGTISKYLFVFNQFPINADYIHPNFLSYIPGMASVHYLLYTLANKYSQTLGYFAQGLVLISAFMVLFDPKNVSRSIIYLSFCFVLFTFAYGTVFARMEVDAYVAAYLFAITWLIYKKGDVPQLLILPILFLSLIKEIGLLFSIAAIVLLITLEKTNRKALIYGIWAGLAALAIKLSWKIHVANHGFNSFSKAVSVQSAGAAFNPFNTYYHEAQILYFKAVLFSSFDYLIRTPYILMYSLIAGLWYWLVKTFPMDKVRINRLMTIFIIVAMLYLVMLYSLQAIVFDVGHTNRKILDFHRYYNMLFLPWVCISAFIALDNLKPQALNSLLSRTSLAIISLTLIFLFAGKIEREKKFYEPNQLYQIYTLLSKSTAQLTGNNWSICLLNPPKPEYTVTMPLTYFFMPHRIFYPATKKQLASCDLSLEWTEDKANPLKLHYLVA</sequence>
<feature type="transmembrane region" description="Helical" evidence="1">
    <location>
        <begin position="275"/>
        <end position="293"/>
    </location>
</feature>
<comment type="caution">
    <text evidence="2">The sequence shown here is derived from an EMBL/GenBank/DDBJ whole genome shotgun (WGS) entry which is preliminary data.</text>
</comment>
<keyword evidence="1" id="KW-1133">Transmembrane helix</keyword>
<dbReference type="PATRIC" id="fig|45067.4.peg.1713"/>
<organism evidence="2 3">
    <name type="scientific">Legionella lansingensis</name>
    <dbReference type="NCBI Taxonomy" id="45067"/>
    <lineage>
        <taxon>Bacteria</taxon>
        <taxon>Pseudomonadati</taxon>
        <taxon>Pseudomonadota</taxon>
        <taxon>Gammaproteobacteria</taxon>
        <taxon>Legionellales</taxon>
        <taxon>Legionellaceae</taxon>
        <taxon>Legionella</taxon>
    </lineage>
</organism>
<feature type="transmembrane region" description="Helical" evidence="1">
    <location>
        <begin position="415"/>
        <end position="432"/>
    </location>
</feature>
<feature type="transmembrane region" description="Helical" evidence="1">
    <location>
        <begin position="165"/>
        <end position="183"/>
    </location>
</feature>
<accession>A0A0W0VLF8</accession>
<keyword evidence="1" id="KW-0812">Transmembrane</keyword>
<protein>
    <recommendedName>
        <fullName evidence="4">Glycosyltransferase RgtA/B/C/D-like domain-containing protein</fullName>
    </recommendedName>
</protein>
<feature type="transmembrane region" description="Helical" evidence="1">
    <location>
        <begin position="374"/>
        <end position="395"/>
    </location>
</feature>
<evidence type="ECO:0000313" key="2">
    <source>
        <dbReference type="EMBL" id="KTD20904.1"/>
    </source>
</evidence>
<evidence type="ECO:0000313" key="3">
    <source>
        <dbReference type="Proteomes" id="UP000054869"/>
    </source>
</evidence>
<reference evidence="2 3" key="1">
    <citation type="submission" date="2015-11" db="EMBL/GenBank/DDBJ databases">
        <title>Genomic analysis of 38 Legionella species identifies large and diverse effector repertoires.</title>
        <authorList>
            <person name="Burstein D."/>
            <person name="Amaro F."/>
            <person name="Zusman T."/>
            <person name="Lifshitz Z."/>
            <person name="Cohen O."/>
            <person name="Gilbert J.A."/>
            <person name="Pupko T."/>
            <person name="Shuman H.A."/>
            <person name="Segal G."/>
        </authorList>
    </citation>
    <scope>NUCLEOTIDE SEQUENCE [LARGE SCALE GENOMIC DNA]</scope>
    <source>
        <strain evidence="2 3">ATCC 49751</strain>
    </source>
</reference>
<gene>
    <name evidence="2" type="ORF">Llan_1634</name>
</gene>